<evidence type="ECO:0000313" key="2">
    <source>
        <dbReference type="EMBL" id="MFC4463232.1"/>
    </source>
</evidence>
<evidence type="ECO:0000256" key="1">
    <source>
        <dbReference type="SAM" id="MobiDB-lite"/>
    </source>
</evidence>
<feature type="region of interest" description="Disordered" evidence="1">
    <location>
        <begin position="33"/>
        <end position="68"/>
    </location>
</feature>
<comment type="caution">
    <text evidence="2">The sequence shown here is derived from an EMBL/GenBank/DDBJ whole genome shotgun (WGS) entry which is preliminary data.</text>
</comment>
<organism evidence="2 3">
    <name type="scientific">Streptomyces xiangluensis</name>
    <dbReference type="NCBI Taxonomy" id="2665720"/>
    <lineage>
        <taxon>Bacteria</taxon>
        <taxon>Bacillati</taxon>
        <taxon>Actinomycetota</taxon>
        <taxon>Actinomycetes</taxon>
        <taxon>Kitasatosporales</taxon>
        <taxon>Streptomycetaceae</taxon>
        <taxon>Streptomyces</taxon>
    </lineage>
</organism>
<protein>
    <submittedName>
        <fullName evidence="2">Uncharacterized protein</fullName>
    </submittedName>
</protein>
<accession>A0ABV8YFB8</accession>
<sequence length="68" mass="7983">MAKKRRKRPKGWWVKERIARDEAAKAKTAERLRMQRVYGRATEPTPPETPSESVRAIPTGFETSRHRH</sequence>
<name>A0ABV8YFB8_9ACTN</name>
<evidence type="ECO:0000313" key="3">
    <source>
        <dbReference type="Proteomes" id="UP001596012"/>
    </source>
</evidence>
<reference evidence="3" key="1">
    <citation type="journal article" date="2019" name="Int. J. Syst. Evol. Microbiol.">
        <title>The Global Catalogue of Microorganisms (GCM) 10K type strain sequencing project: providing services to taxonomists for standard genome sequencing and annotation.</title>
        <authorList>
            <consortium name="The Broad Institute Genomics Platform"/>
            <consortium name="The Broad Institute Genome Sequencing Center for Infectious Disease"/>
            <person name="Wu L."/>
            <person name="Ma J."/>
        </authorList>
    </citation>
    <scope>NUCLEOTIDE SEQUENCE [LARGE SCALE GENOMIC DNA]</scope>
    <source>
        <strain evidence="3">DT43</strain>
    </source>
</reference>
<gene>
    <name evidence="2" type="ORF">ACFPH6_01175</name>
</gene>
<proteinExistence type="predicted"/>
<dbReference type="EMBL" id="JBHSFG010000003">
    <property type="protein sequence ID" value="MFC4463232.1"/>
    <property type="molecule type" value="Genomic_DNA"/>
</dbReference>
<keyword evidence="3" id="KW-1185">Reference proteome</keyword>
<dbReference type="RefSeq" id="WP_386336329.1">
    <property type="nucleotide sequence ID" value="NZ_JBHSFG010000003.1"/>
</dbReference>
<dbReference type="Proteomes" id="UP001596012">
    <property type="component" value="Unassembled WGS sequence"/>
</dbReference>